<evidence type="ECO:0000313" key="3">
    <source>
        <dbReference type="EMBL" id="KAG5580252.1"/>
    </source>
</evidence>
<feature type="non-terminal residue" evidence="3">
    <location>
        <position position="1"/>
    </location>
</feature>
<sequence>HTRKISTIANDRAQVNSLSDRPRLFSEVSTILTNLKCNVVNAKVWTHNTPTTAIVQVTGEETGGTINDPERFSMMKQLLCNVLRCSNKCRNSKTIVSDGVSYTERRPSRANNYSIVTIRCKDGPKLLFYTIFTLTDLQYVVFHGNVDEEGPIVHQPPSTTIFYKFRNLFH</sequence>
<dbReference type="Proteomes" id="UP000824120">
    <property type="component" value="Chromosome 10"/>
</dbReference>
<proteinExistence type="predicted"/>
<evidence type="ECO:0000256" key="2">
    <source>
        <dbReference type="RuleBase" id="RU369043"/>
    </source>
</evidence>
<feature type="non-terminal residue" evidence="3">
    <location>
        <position position="170"/>
    </location>
</feature>
<organism evidence="3 4">
    <name type="scientific">Solanum commersonii</name>
    <name type="common">Commerson's wild potato</name>
    <name type="synonym">Commerson's nightshade</name>
    <dbReference type="NCBI Taxonomy" id="4109"/>
    <lineage>
        <taxon>Eukaryota</taxon>
        <taxon>Viridiplantae</taxon>
        <taxon>Streptophyta</taxon>
        <taxon>Embryophyta</taxon>
        <taxon>Tracheophyta</taxon>
        <taxon>Spermatophyta</taxon>
        <taxon>Magnoliopsida</taxon>
        <taxon>eudicotyledons</taxon>
        <taxon>Gunneridae</taxon>
        <taxon>Pentapetalae</taxon>
        <taxon>asterids</taxon>
        <taxon>lamiids</taxon>
        <taxon>Solanales</taxon>
        <taxon>Solanaceae</taxon>
        <taxon>Solanoideae</taxon>
        <taxon>Solaneae</taxon>
        <taxon>Solanum</taxon>
    </lineage>
</organism>
<gene>
    <name evidence="3" type="ORF">H5410_050879</name>
</gene>
<reference evidence="3 4" key="1">
    <citation type="submission" date="2020-09" db="EMBL/GenBank/DDBJ databases">
        <title>De no assembly of potato wild relative species, Solanum commersonii.</title>
        <authorList>
            <person name="Cho K."/>
        </authorList>
    </citation>
    <scope>NUCLEOTIDE SEQUENCE [LARGE SCALE GENOMIC DNA]</scope>
    <source>
        <strain evidence="3">LZ3.2</strain>
        <tissue evidence="3">Leaf</tissue>
    </source>
</reference>
<dbReference type="PANTHER" id="PTHR31096:SF77">
    <property type="entry name" value="ACT DOMAIN-CONTAINING PROTEIN ACR"/>
    <property type="match status" value="1"/>
</dbReference>
<comment type="function">
    <text evidence="2">Binds amino acids.</text>
</comment>
<accession>A0A9J5WYW3</accession>
<dbReference type="Gene3D" id="3.30.70.260">
    <property type="match status" value="1"/>
</dbReference>
<dbReference type="SUPFAM" id="SSF55021">
    <property type="entry name" value="ACT-like"/>
    <property type="match status" value="1"/>
</dbReference>
<dbReference type="GO" id="GO:0016597">
    <property type="term" value="F:amino acid binding"/>
    <property type="evidence" value="ECO:0007669"/>
    <property type="project" value="UniProtKB-UniRule"/>
</dbReference>
<dbReference type="OrthoDB" id="1680446at2759"/>
<evidence type="ECO:0000313" key="4">
    <source>
        <dbReference type="Proteomes" id="UP000824120"/>
    </source>
</evidence>
<keyword evidence="1 2" id="KW-0677">Repeat</keyword>
<dbReference type="EMBL" id="JACXVP010000010">
    <property type="protein sequence ID" value="KAG5580252.1"/>
    <property type="molecule type" value="Genomic_DNA"/>
</dbReference>
<dbReference type="InterPro" id="IPR045865">
    <property type="entry name" value="ACT-like_dom_sf"/>
</dbReference>
<protein>
    <recommendedName>
        <fullName evidence="2">ACT domain-containing protein ACR</fullName>
    </recommendedName>
    <alternativeName>
        <fullName evidence="2">Protein ACT DOMAIN REPEATS</fullName>
    </alternativeName>
</protein>
<evidence type="ECO:0000256" key="1">
    <source>
        <dbReference type="ARBA" id="ARBA00022737"/>
    </source>
</evidence>
<name>A0A9J5WYW3_SOLCO</name>
<keyword evidence="4" id="KW-1185">Reference proteome</keyword>
<dbReference type="PANTHER" id="PTHR31096">
    <property type="entry name" value="ACT DOMAIN-CONTAINING PROTEIN ACR4-RELATED"/>
    <property type="match status" value="1"/>
</dbReference>
<dbReference type="InterPro" id="IPR040217">
    <property type="entry name" value="ACR1-12"/>
</dbReference>
<comment type="caution">
    <text evidence="3">The sequence shown here is derived from an EMBL/GenBank/DDBJ whole genome shotgun (WGS) entry which is preliminary data.</text>
</comment>
<dbReference type="AlphaFoldDB" id="A0A9J5WYW3"/>